<feature type="transmembrane region" description="Helical" evidence="2">
    <location>
        <begin position="53"/>
        <end position="72"/>
    </location>
</feature>
<keyword evidence="2" id="KW-0472">Membrane</keyword>
<comment type="similarity">
    <text evidence="1">Belongs to the polysaccharide synthase family.</text>
</comment>
<evidence type="ECO:0000259" key="3">
    <source>
        <dbReference type="Pfam" id="PF02719"/>
    </source>
</evidence>
<dbReference type="EMBL" id="FUWR01000020">
    <property type="protein sequence ID" value="SKA14633.1"/>
    <property type="molecule type" value="Genomic_DNA"/>
</dbReference>
<accession>A0A1T4RFC6</accession>
<feature type="domain" description="Polysaccharide biosynthesis protein CapD-like" evidence="3">
    <location>
        <begin position="290"/>
        <end position="572"/>
    </location>
</feature>
<feature type="transmembrane region" description="Helical" evidence="2">
    <location>
        <begin position="114"/>
        <end position="134"/>
    </location>
</feature>
<dbReference type="AlphaFoldDB" id="A0A1T4RFC6"/>
<sequence length="635" mass="70070">MKFSTTISFSRRRLLVFGLDVVLIGLAFVFAFLLRFDFTVPAALLPLFRQGLLVSLMIKPLVFLFSGLYRNLWRYASLQDGVEIAKVVTASTVISGFVLMYLRHFAPYPRSIFILDWFLLLALIMSSRLVWRVYRETVIMPRRNTVGQRTLIVGAGEAGSLLLKEIRRQQDSAFNIVGFVDDDPQKTGMKLHGITVLGTTKELARLIGSYSIEDVIIAIPTAAGNAMRDIVKSCEHCKVRFKTLPAISDIIEGKISISQIKDVDICDLLGRDPIELDQAAIRNYLEGKRVLVTGAAGSIGSEICRQVARFNPAKLVLLDSAETPLYQIEKELSETHPDMRLAPVLADIRQAGRLDYVFETFLPEVVFHAAAYKHVPMIEYNPVEAVTNNIMGSRLLAEKASAFGVQNFVMISTDKAVNPTNIMGASKRAAELFVQALARESQTNFTTVRFGNVLGSNGSVIPLFKEQIAAGGPVTVTHPDVIRYFMTIPEASQLVLQAGCIGNGGEIFVLDMGEPVKIVDLAEELISLSGLTPHEDIEIVFTGLRPGEKLYEELLVAGEGVKPTVHHKIKVLESVEYDLGTIVAAVDKLVIAAASADTREVMDSLQQLVPEFSPQYSPDSVTQTLRKLRPDIFVK</sequence>
<evidence type="ECO:0000313" key="5">
    <source>
        <dbReference type="Proteomes" id="UP000190102"/>
    </source>
</evidence>
<dbReference type="PANTHER" id="PTHR43318:SF1">
    <property type="entry name" value="POLYSACCHARIDE BIOSYNTHESIS PROTEIN EPSC-RELATED"/>
    <property type="match status" value="1"/>
</dbReference>
<dbReference type="SUPFAM" id="SSF51735">
    <property type="entry name" value="NAD(P)-binding Rossmann-fold domains"/>
    <property type="match status" value="2"/>
</dbReference>
<dbReference type="Gene3D" id="3.40.50.720">
    <property type="entry name" value="NAD(P)-binding Rossmann-like Domain"/>
    <property type="match status" value="2"/>
</dbReference>
<gene>
    <name evidence="4" type="ORF">SAMN02745119_02841</name>
</gene>
<organism evidence="4 5">
    <name type="scientific">Trichlorobacter thiogenes</name>
    <dbReference type="NCBI Taxonomy" id="115783"/>
    <lineage>
        <taxon>Bacteria</taxon>
        <taxon>Pseudomonadati</taxon>
        <taxon>Thermodesulfobacteriota</taxon>
        <taxon>Desulfuromonadia</taxon>
        <taxon>Geobacterales</taxon>
        <taxon>Geobacteraceae</taxon>
        <taxon>Trichlorobacter</taxon>
    </lineage>
</organism>
<evidence type="ECO:0000256" key="2">
    <source>
        <dbReference type="SAM" id="Phobius"/>
    </source>
</evidence>
<name>A0A1T4RFC6_9BACT</name>
<dbReference type="InterPro" id="IPR051203">
    <property type="entry name" value="Polysaccharide_Synthase-Rel"/>
</dbReference>
<dbReference type="Pfam" id="PF02719">
    <property type="entry name" value="Polysacc_synt_2"/>
    <property type="match status" value="1"/>
</dbReference>
<evidence type="ECO:0000256" key="1">
    <source>
        <dbReference type="ARBA" id="ARBA00007430"/>
    </source>
</evidence>
<keyword evidence="2" id="KW-0812">Transmembrane</keyword>
<reference evidence="5" key="1">
    <citation type="submission" date="2017-02" db="EMBL/GenBank/DDBJ databases">
        <authorList>
            <person name="Varghese N."/>
            <person name="Submissions S."/>
        </authorList>
    </citation>
    <scope>NUCLEOTIDE SEQUENCE [LARGE SCALE GENOMIC DNA]</scope>
    <source>
        <strain evidence="5">ATCC BAA-34</strain>
    </source>
</reference>
<dbReference type="InterPro" id="IPR036291">
    <property type="entry name" value="NAD(P)-bd_dom_sf"/>
</dbReference>
<feature type="transmembrane region" description="Helical" evidence="2">
    <location>
        <begin position="12"/>
        <end position="33"/>
    </location>
</feature>
<keyword evidence="2" id="KW-1133">Transmembrane helix</keyword>
<dbReference type="PANTHER" id="PTHR43318">
    <property type="entry name" value="UDP-N-ACETYLGLUCOSAMINE 4,6-DEHYDRATASE"/>
    <property type="match status" value="1"/>
</dbReference>
<keyword evidence="5" id="KW-1185">Reference proteome</keyword>
<feature type="transmembrane region" description="Helical" evidence="2">
    <location>
        <begin position="84"/>
        <end position="102"/>
    </location>
</feature>
<dbReference type="Proteomes" id="UP000190102">
    <property type="component" value="Unassembled WGS sequence"/>
</dbReference>
<dbReference type="Pfam" id="PF13727">
    <property type="entry name" value="CoA_binding_3"/>
    <property type="match status" value="1"/>
</dbReference>
<protein>
    <submittedName>
        <fullName evidence="4">NDP-sugar epimerase, includes UDP-GlcNAc-inverting 4,6-dehydratase FlaA1 and capsular polysaccharide biosynthesis protein EpsC</fullName>
    </submittedName>
</protein>
<dbReference type="STRING" id="115783.SAMN02745119_02841"/>
<proteinExistence type="inferred from homology"/>
<evidence type="ECO:0000313" key="4">
    <source>
        <dbReference type="EMBL" id="SKA14633.1"/>
    </source>
</evidence>
<dbReference type="CDD" id="cd05237">
    <property type="entry name" value="UDP_invert_4-6DH_SDR_e"/>
    <property type="match status" value="1"/>
</dbReference>
<dbReference type="InterPro" id="IPR003869">
    <property type="entry name" value="Polysac_CapD-like"/>
</dbReference>